<feature type="transmembrane region" description="Helical" evidence="2">
    <location>
        <begin position="16"/>
        <end position="38"/>
    </location>
</feature>
<dbReference type="AlphaFoldDB" id="V5BWJ6"/>
<proteinExistence type="predicted"/>
<gene>
    <name evidence="3" type="ORF">MGMO_141c00110</name>
</gene>
<evidence type="ECO:0000256" key="1">
    <source>
        <dbReference type="SAM" id="Coils"/>
    </source>
</evidence>
<evidence type="ECO:0000313" key="3">
    <source>
        <dbReference type="EMBL" id="ESS68928.1"/>
    </source>
</evidence>
<accession>V5BWJ6</accession>
<evidence type="ECO:0000313" key="4">
    <source>
        <dbReference type="Proteomes" id="UP000017842"/>
    </source>
</evidence>
<dbReference type="RefSeq" id="WP_023496125.1">
    <property type="nucleotide sequence ID" value="NZ_AYLO01000130.1"/>
</dbReference>
<dbReference type="eggNOG" id="ENOG5033B76">
    <property type="taxonomic scope" value="Bacteria"/>
</dbReference>
<sequence length="169" mass="19268">MSEHDSNLGNLSLRPLGYLALVIIVLWALDWIFLVYIFPEWQERGQFGDMFGSVNSLFSGLAFGGVIYTIFLQRQELALQRKELELTRDQLSRAADAQEQSEKALMMQVDTLQRTAQLSALNSLIEHYSIKIANTPVASEKAAAQKQQLLYVEELEIHLRSLIVLKEDR</sequence>
<dbReference type="EMBL" id="AYLO01000130">
    <property type="protein sequence ID" value="ESS68928.1"/>
    <property type="molecule type" value="Genomic_DNA"/>
</dbReference>
<dbReference type="Proteomes" id="UP000017842">
    <property type="component" value="Unassembled WGS sequence"/>
</dbReference>
<feature type="transmembrane region" description="Helical" evidence="2">
    <location>
        <begin position="50"/>
        <end position="72"/>
    </location>
</feature>
<dbReference type="STRING" id="1116472.MGMO_141c00110"/>
<organism evidence="3 4">
    <name type="scientific">Methyloglobulus morosus KoM1</name>
    <dbReference type="NCBI Taxonomy" id="1116472"/>
    <lineage>
        <taxon>Bacteria</taxon>
        <taxon>Pseudomonadati</taxon>
        <taxon>Pseudomonadota</taxon>
        <taxon>Gammaproteobacteria</taxon>
        <taxon>Methylococcales</taxon>
        <taxon>Methylococcaceae</taxon>
        <taxon>Methyloglobulus</taxon>
    </lineage>
</organism>
<keyword evidence="1" id="KW-0175">Coiled coil</keyword>
<keyword evidence="4" id="KW-1185">Reference proteome</keyword>
<comment type="caution">
    <text evidence="3">The sequence shown here is derived from an EMBL/GenBank/DDBJ whole genome shotgun (WGS) entry which is preliminary data.</text>
</comment>
<dbReference type="OrthoDB" id="5574469at2"/>
<evidence type="ECO:0000256" key="2">
    <source>
        <dbReference type="SAM" id="Phobius"/>
    </source>
</evidence>
<keyword evidence="2" id="KW-1133">Transmembrane helix</keyword>
<protein>
    <submittedName>
        <fullName evidence="3">Uncharacterized protein</fullName>
    </submittedName>
</protein>
<feature type="coiled-coil region" evidence="1">
    <location>
        <begin position="74"/>
        <end position="101"/>
    </location>
</feature>
<reference evidence="3 4" key="1">
    <citation type="journal article" date="2013" name="Genome Announc.">
        <title>Draft Genome Sequence of the Methanotrophic Gammaproteobacterium Methyloglobulus morosus DSM 22980 Strain KoM1.</title>
        <authorList>
            <person name="Poehlein A."/>
            <person name="Deutzmann J.S."/>
            <person name="Daniel R."/>
            <person name="Simeonova D.D."/>
        </authorList>
    </citation>
    <scope>NUCLEOTIDE SEQUENCE [LARGE SCALE GENOMIC DNA]</scope>
    <source>
        <strain evidence="3 4">KoM1</strain>
    </source>
</reference>
<keyword evidence="2" id="KW-0812">Transmembrane</keyword>
<name>V5BWJ6_9GAMM</name>
<keyword evidence="2" id="KW-0472">Membrane</keyword>